<sequence>MDDNSTSSGSPYESTSSFEEDDDLDEIFIAHIMNEYEEIFLCKTPQRTSILSGAQFDCIGAIDGTRISAWVPSDGQTNFREGREQNGKDLEGLCGEEDLLGQALRRRRFRWLIEQLTKAIKMKIFMGFNRKFRGKTRVHLLEVSFNVHGRFIRLSKFTSNRKSTFLVIPEGDNGRGWELLKSVLYSMLVVPSSSFDENGSQSREGRILHKNIGPLQRSYANVVRDEGPRKGGLVPVGRWVRVVVCECQDGVVNWAESDEKMDAKGKFRSRGEIKGRLDRFKRLPFHLWSKVHLKKIMEQWGTVTEIVWRTLKLFYLSKARVKVVMKERSVLPALIEVLDGGWDFTVSIAVAVKEDDRQVREMGESTRQLAEAHMGTVGKTMEDRSRSEPLTTKRSKPVSDTLPLEDVPEAGTQLVQGCSEEGTTPTKENAEQRNLLRAPFHGSSVTDHLSYPATREKGLNFEGSPHGAPILGTVSQEDTEFSQMGGFQIEGLSPSKMAKVCEVLSSLDIKNPDVVMFQETKREVCDRKFVESVWLVRNKEWAALPACGASEDFNHLRLKENEHLQEVLPRWTSDHWPIVLDTNPFKWGQHLLGLRICGCNIIVSKSALAVGGENLKEMVGKVTTNIDANEQEGALSSDLLFKDVRKGELEEIIMREEIHWRQKAKGLVLDNSESITEEILLYFKKLYSSPPGESWRVEGIDWSPISEESASRLDSPFSEVEIYNAIFQLDRDKASGPDGFTIAVFQDCWDVIKDDLVRVFAEFHNTGLLIKTPMLLHSSFAQKESVKEDFGF</sequence>
<protein>
    <recommendedName>
        <fullName evidence="4">DUF4283 domain-containing protein</fullName>
    </recommendedName>
</protein>
<evidence type="ECO:0000256" key="1">
    <source>
        <dbReference type="SAM" id="MobiDB-lite"/>
    </source>
</evidence>
<proteinExistence type="predicted"/>
<accession>A0A438JEZ0</accession>
<evidence type="ECO:0000313" key="2">
    <source>
        <dbReference type="EMBL" id="RVX07516.1"/>
    </source>
</evidence>
<dbReference type="AlphaFoldDB" id="A0A438JEZ0"/>
<reference evidence="2 3" key="1">
    <citation type="journal article" date="2018" name="PLoS Genet.">
        <title>Population sequencing reveals clonal diversity and ancestral inbreeding in the grapevine cultivar Chardonnay.</title>
        <authorList>
            <person name="Roach M.J."/>
            <person name="Johnson D.L."/>
            <person name="Bohlmann J."/>
            <person name="van Vuuren H.J."/>
            <person name="Jones S.J."/>
            <person name="Pretorius I.S."/>
            <person name="Schmidt S.A."/>
            <person name="Borneman A.R."/>
        </authorList>
    </citation>
    <scope>NUCLEOTIDE SEQUENCE [LARGE SCALE GENOMIC DNA]</scope>
    <source>
        <strain evidence="3">cv. Chardonnay</strain>
        <tissue evidence="2">Leaf</tissue>
    </source>
</reference>
<dbReference type="Proteomes" id="UP000288805">
    <property type="component" value="Unassembled WGS sequence"/>
</dbReference>
<evidence type="ECO:0000313" key="3">
    <source>
        <dbReference type="Proteomes" id="UP000288805"/>
    </source>
</evidence>
<name>A0A438JEZ0_VITVI</name>
<feature type="compositionally biased region" description="Low complexity" evidence="1">
    <location>
        <begin position="1"/>
        <end position="17"/>
    </location>
</feature>
<comment type="caution">
    <text evidence="2">The sequence shown here is derived from an EMBL/GenBank/DDBJ whole genome shotgun (WGS) entry which is preliminary data.</text>
</comment>
<feature type="region of interest" description="Disordered" evidence="1">
    <location>
        <begin position="378"/>
        <end position="404"/>
    </location>
</feature>
<evidence type="ECO:0008006" key="4">
    <source>
        <dbReference type="Google" id="ProtNLM"/>
    </source>
</evidence>
<gene>
    <name evidence="2" type="ORF">CK203_025219</name>
</gene>
<feature type="region of interest" description="Disordered" evidence="1">
    <location>
        <begin position="1"/>
        <end position="20"/>
    </location>
</feature>
<organism evidence="2 3">
    <name type="scientific">Vitis vinifera</name>
    <name type="common">Grape</name>
    <dbReference type="NCBI Taxonomy" id="29760"/>
    <lineage>
        <taxon>Eukaryota</taxon>
        <taxon>Viridiplantae</taxon>
        <taxon>Streptophyta</taxon>
        <taxon>Embryophyta</taxon>
        <taxon>Tracheophyta</taxon>
        <taxon>Spermatophyta</taxon>
        <taxon>Magnoliopsida</taxon>
        <taxon>eudicotyledons</taxon>
        <taxon>Gunneridae</taxon>
        <taxon>Pentapetalae</taxon>
        <taxon>rosids</taxon>
        <taxon>Vitales</taxon>
        <taxon>Vitaceae</taxon>
        <taxon>Viteae</taxon>
        <taxon>Vitis</taxon>
    </lineage>
</organism>
<dbReference type="EMBL" id="QGNW01000045">
    <property type="protein sequence ID" value="RVX07516.1"/>
    <property type="molecule type" value="Genomic_DNA"/>
</dbReference>